<reference evidence="2 3" key="1">
    <citation type="submission" date="2007-10" db="EMBL/GenBank/DDBJ databases">
        <authorList>
            <person name="Wagner-Dobler I."/>
            <person name="Ferriera S."/>
            <person name="Johnson J."/>
            <person name="Kravitz S."/>
            <person name="Beeson K."/>
            <person name="Sutton G."/>
            <person name="Rogers Y.-H."/>
            <person name="Friedman R."/>
            <person name="Frazier M."/>
            <person name="Venter J.C."/>
        </authorList>
    </citation>
    <scope>NUCLEOTIDE SEQUENCE [LARGE SCALE GENOMIC DNA]</scope>
    <source>
        <strain evidence="2 3">DFL-43</strain>
    </source>
</reference>
<evidence type="ECO:0000259" key="1">
    <source>
        <dbReference type="Pfam" id="PF00144"/>
    </source>
</evidence>
<accession>A9D2G3</accession>
<dbReference type="Gene3D" id="3.40.710.10">
    <property type="entry name" value="DD-peptidase/beta-lactamase superfamily"/>
    <property type="match status" value="1"/>
</dbReference>
<evidence type="ECO:0000313" key="3">
    <source>
        <dbReference type="Proteomes" id="UP000004291"/>
    </source>
</evidence>
<dbReference type="PANTHER" id="PTHR43283:SF7">
    <property type="entry name" value="BETA-LACTAMASE-RELATED DOMAIN-CONTAINING PROTEIN"/>
    <property type="match status" value="1"/>
</dbReference>
<dbReference type="eggNOG" id="COG1680">
    <property type="taxonomic scope" value="Bacteria"/>
</dbReference>
<dbReference type="RefSeq" id="WP_007198646.1">
    <property type="nucleotide sequence ID" value="NZ_CM002917.1"/>
</dbReference>
<dbReference type="SUPFAM" id="SSF56601">
    <property type="entry name" value="beta-lactamase/transpeptidase-like"/>
    <property type="match status" value="1"/>
</dbReference>
<comment type="caution">
    <text evidence="2">The sequence shown here is derived from an EMBL/GenBank/DDBJ whole genome shotgun (WGS) entry which is preliminary data.</text>
</comment>
<evidence type="ECO:0000313" key="2">
    <source>
        <dbReference type="EMBL" id="EDQ34200.1"/>
    </source>
</evidence>
<feature type="domain" description="Beta-lactamase-related" evidence="1">
    <location>
        <begin position="82"/>
        <end position="384"/>
    </location>
</feature>
<dbReference type="Pfam" id="PF00144">
    <property type="entry name" value="Beta-lactamase"/>
    <property type="match status" value="1"/>
</dbReference>
<dbReference type="STRING" id="411684.HPDFL43_14422"/>
<name>A9D2G3_HOEPD</name>
<proteinExistence type="predicted"/>
<protein>
    <submittedName>
        <fullName evidence="2">Beta-lactamase class C and other penicillin binding protein</fullName>
    </submittedName>
</protein>
<sequence length="394" mass="42866">MVQPNQFETVNGFARDTITLANWRTRPYCFWSFRNVSEMVRSARIRTSGPRPLPALAGNPEILARPAWPGAGQSMTELLARAQTDSLVVSRGAGILWEWHAPGVDRSDPHLIFSISKSIAALVAGILEDQGLLNPDTTIMELVPEVRGSAYEDATIRDLLDMRVSLDFDESYLSQGAYARYRRAMGWNPSIGDGSETDGMLALLRTLDKAEHAHGGDHAYLSPNSDMLGIVLERASGERFADLCSRLLWQPLAASADAFITVDNLGAPRTAGGISVRPHDLLALGEMLLSGGIGKGGRIVSERWIKDMRTMGDPDAWARGTQADFLEHGRYRSNWYQVGGGSNAFLAAGIHGQFLYCDPDTDTAIACTSSQHEPQSDGIDQEMLAMFAAICAAP</sequence>
<dbReference type="AlphaFoldDB" id="A9D2G3"/>
<dbReference type="HOGENOM" id="CLU_030169_0_1_5"/>
<dbReference type="Proteomes" id="UP000004291">
    <property type="component" value="Chromosome"/>
</dbReference>
<dbReference type="PANTHER" id="PTHR43283">
    <property type="entry name" value="BETA-LACTAMASE-RELATED"/>
    <property type="match status" value="1"/>
</dbReference>
<reference evidence="2 3" key="2">
    <citation type="submission" date="2012-06" db="EMBL/GenBank/DDBJ databases">
        <authorList>
            <person name="Fiebig A."/>
        </authorList>
    </citation>
    <scope>NUCLEOTIDE SEQUENCE [LARGE SCALE GENOMIC DNA]</scope>
    <source>
        <strain evidence="2 3">DFL-43</strain>
    </source>
</reference>
<dbReference type="EMBL" id="ABIA03000004">
    <property type="protein sequence ID" value="EDQ34200.1"/>
    <property type="molecule type" value="Genomic_DNA"/>
</dbReference>
<gene>
    <name evidence="2" type="ORF">HPDFL43_14422</name>
</gene>
<dbReference type="InterPro" id="IPR050789">
    <property type="entry name" value="Diverse_Enzym_Activities"/>
</dbReference>
<organism evidence="2 3">
    <name type="scientific">Hoeflea phototrophica (strain DSM 17068 / NCIMB 14078 / DFL-43)</name>
    <dbReference type="NCBI Taxonomy" id="411684"/>
    <lineage>
        <taxon>Bacteria</taxon>
        <taxon>Pseudomonadati</taxon>
        <taxon>Pseudomonadota</taxon>
        <taxon>Alphaproteobacteria</taxon>
        <taxon>Hyphomicrobiales</taxon>
        <taxon>Rhizobiaceae</taxon>
        <taxon>Hoeflea</taxon>
    </lineage>
</organism>
<dbReference type="InterPro" id="IPR001466">
    <property type="entry name" value="Beta-lactam-related"/>
</dbReference>
<keyword evidence="3" id="KW-1185">Reference proteome</keyword>
<dbReference type="InterPro" id="IPR012338">
    <property type="entry name" value="Beta-lactam/transpept-like"/>
</dbReference>